<comment type="similarity">
    <text evidence="1 2">Belongs to the small heat shock protein (HSP20) family.</text>
</comment>
<evidence type="ECO:0000256" key="3">
    <source>
        <dbReference type="SAM" id="MobiDB-lite"/>
    </source>
</evidence>
<evidence type="ECO:0000313" key="6">
    <source>
        <dbReference type="Proteomes" id="UP000608850"/>
    </source>
</evidence>
<dbReference type="InterPro" id="IPR031107">
    <property type="entry name" value="Small_HSP"/>
</dbReference>
<dbReference type="InterPro" id="IPR002068">
    <property type="entry name" value="A-crystallin/Hsp20_dom"/>
</dbReference>
<feature type="domain" description="SHSP" evidence="4">
    <location>
        <begin position="31"/>
        <end position="148"/>
    </location>
</feature>
<dbReference type="RefSeq" id="WP_188877290.1">
    <property type="nucleotide sequence ID" value="NZ_BMOQ01000002.1"/>
</dbReference>
<dbReference type="Proteomes" id="UP000608850">
    <property type="component" value="Unassembled WGS sequence"/>
</dbReference>
<feature type="region of interest" description="Disordered" evidence="3">
    <location>
        <begin position="77"/>
        <end position="107"/>
    </location>
</feature>
<dbReference type="EMBL" id="BMOQ01000002">
    <property type="protein sequence ID" value="GGN10803.1"/>
    <property type="molecule type" value="Genomic_DNA"/>
</dbReference>
<name>A0A830G9H1_9EURY</name>
<dbReference type="PROSITE" id="PS01031">
    <property type="entry name" value="SHSP"/>
    <property type="match status" value="1"/>
</dbReference>
<evidence type="ECO:0000259" key="4">
    <source>
        <dbReference type="PROSITE" id="PS01031"/>
    </source>
</evidence>
<accession>A0A830G9H1</accession>
<dbReference type="CDD" id="cd06464">
    <property type="entry name" value="ACD_sHsps-like"/>
    <property type="match status" value="1"/>
</dbReference>
<organism evidence="5 6">
    <name type="scientific">Halarchaeum nitratireducens</name>
    <dbReference type="NCBI Taxonomy" id="489913"/>
    <lineage>
        <taxon>Archaea</taxon>
        <taxon>Methanobacteriati</taxon>
        <taxon>Methanobacteriota</taxon>
        <taxon>Stenosarchaea group</taxon>
        <taxon>Halobacteria</taxon>
        <taxon>Halobacteriales</taxon>
        <taxon>Halobacteriaceae</taxon>
    </lineage>
</organism>
<dbReference type="Pfam" id="PF00011">
    <property type="entry name" value="HSP20"/>
    <property type="match status" value="1"/>
</dbReference>
<keyword evidence="6" id="KW-1185">Reference proteome</keyword>
<protein>
    <submittedName>
        <fullName evidence="5">Molecular chaperone Hsp20</fullName>
    </submittedName>
</protein>
<dbReference type="AlphaFoldDB" id="A0A830G9H1"/>
<sequence length="148" mass="16313">MTRRNPFDDIDRLFDRLNRQFEDAAEMFDAEGGDALTGGFAADVEDAGDEFVVTVDLPGFEKEDVDVRVQDRALSITAERTTETGSSEGDDDESTYVRRERHGQSVSRRLTLPEPIDTDDVAATMKNGVLTVTLGKEDGSGGHRIEVE</sequence>
<evidence type="ECO:0000256" key="1">
    <source>
        <dbReference type="PROSITE-ProRule" id="PRU00285"/>
    </source>
</evidence>
<dbReference type="SUPFAM" id="SSF49764">
    <property type="entry name" value="HSP20-like chaperones"/>
    <property type="match status" value="1"/>
</dbReference>
<proteinExistence type="inferred from homology"/>
<dbReference type="OrthoDB" id="198277at2157"/>
<evidence type="ECO:0000313" key="5">
    <source>
        <dbReference type="EMBL" id="GGN10803.1"/>
    </source>
</evidence>
<dbReference type="Gene3D" id="2.60.40.790">
    <property type="match status" value="1"/>
</dbReference>
<dbReference type="InterPro" id="IPR008978">
    <property type="entry name" value="HSP20-like_chaperone"/>
</dbReference>
<dbReference type="PANTHER" id="PTHR11527">
    <property type="entry name" value="HEAT-SHOCK PROTEIN 20 FAMILY MEMBER"/>
    <property type="match status" value="1"/>
</dbReference>
<evidence type="ECO:0000256" key="2">
    <source>
        <dbReference type="RuleBase" id="RU003616"/>
    </source>
</evidence>
<comment type="caution">
    <text evidence="5">The sequence shown here is derived from an EMBL/GenBank/DDBJ whole genome shotgun (WGS) entry which is preliminary data.</text>
</comment>
<gene>
    <name evidence="5" type="ORF">GCM10009021_08410</name>
</gene>
<reference evidence="5 6" key="1">
    <citation type="journal article" date="2019" name="Int. J. Syst. Evol. Microbiol.">
        <title>The Global Catalogue of Microorganisms (GCM) 10K type strain sequencing project: providing services to taxonomists for standard genome sequencing and annotation.</title>
        <authorList>
            <consortium name="The Broad Institute Genomics Platform"/>
            <consortium name="The Broad Institute Genome Sequencing Center for Infectious Disease"/>
            <person name="Wu L."/>
            <person name="Ma J."/>
        </authorList>
    </citation>
    <scope>NUCLEOTIDE SEQUENCE [LARGE SCALE GENOMIC DNA]</scope>
    <source>
        <strain evidence="5 6">JCM 16331</strain>
    </source>
</reference>